<gene>
    <name evidence="11" type="ORF">OBO34_08400</name>
</gene>
<evidence type="ECO:0000313" key="12">
    <source>
        <dbReference type="Proteomes" id="UP001065549"/>
    </source>
</evidence>
<dbReference type="NCBIfam" id="NF002759">
    <property type="entry name" value="PRK02813.1"/>
    <property type="match status" value="1"/>
</dbReference>
<comment type="cofactor">
    <cofactor evidence="1 10">
        <name>Zn(2+)</name>
        <dbReference type="ChEBI" id="CHEBI:29105"/>
    </cofactor>
</comment>
<dbReference type="SUPFAM" id="SSF53187">
    <property type="entry name" value="Zn-dependent exopeptidases"/>
    <property type="match status" value="1"/>
</dbReference>
<evidence type="ECO:0000256" key="2">
    <source>
        <dbReference type="ARBA" id="ARBA00008290"/>
    </source>
</evidence>
<keyword evidence="6 9" id="KW-0378">Hydrolase</keyword>
<proteinExistence type="inferred from homology"/>
<dbReference type="RefSeq" id="WP_253019852.1">
    <property type="nucleotide sequence ID" value="NZ_JAOSHN010000003.1"/>
</dbReference>
<keyword evidence="12" id="KW-1185">Reference proteome</keyword>
<comment type="similarity">
    <text evidence="2 9">Belongs to the peptidase M18 family.</text>
</comment>
<dbReference type="GO" id="GO:0005737">
    <property type="term" value="C:cytoplasm"/>
    <property type="evidence" value="ECO:0007669"/>
    <property type="project" value="UniProtKB-ARBA"/>
</dbReference>
<dbReference type="Gene3D" id="2.30.250.10">
    <property type="entry name" value="Aminopeptidase i, Domain 2"/>
    <property type="match status" value="1"/>
</dbReference>
<dbReference type="GO" id="GO:0008270">
    <property type="term" value="F:zinc ion binding"/>
    <property type="evidence" value="ECO:0007669"/>
    <property type="project" value="InterPro"/>
</dbReference>
<dbReference type="Gene3D" id="3.40.630.10">
    <property type="entry name" value="Zn peptidases"/>
    <property type="match status" value="2"/>
</dbReference>
<organism evidence="11 12">
    <name type="scientific">Hominibacterium faecale</name>
    <dbReference type="NCBI Taxonomy" id="2839743"/>
    <lineage>
        <taxon>Bacteria</taxon>
        <taxon>Bacillati</taxon>
        <taxon>Bacillota</taxon>
        <taxon>Clostridia</taxon>
        <taxon>Peptostreptococcales</taxon>
        <taxon>Anaerovoracaceae</taxon>
        <taxon>Hominibacterium</taxon>
    </lineage>
</organism>
<keyword evidence="8 9" id="KW-0482">Metalloprotease</keyword>
<dbReference type="Proteomes" id="UP001065549">
    <property type="component" value="Unassembled WGS sequence"/>
</dbReference>
<name>A0A9J6QLM1_9FIRM</name>
<evidence type="ECO:0000256" key="7">
    <source>
        <dbReference type="ARBA" id="ARBA00022833"/>
    </source>
</evidence>
<evidence type="ECO:0000256" key="9">
    <source>
        <dbReference type="RuleBase" id="RU004386"/>
    </source>
</evidence>
<evidence type="ECO:0000256" key="1">
    <source>
        <dbReference type="ARBA" id="ARBA00001947"/>
    </source>
</evidence>
<keyword evidence="4 9" id="KW-0645">Protease</keyword>
<dbReference type="PANTHER" id="PTHR28570:SF3">
    <property type="entry name" value="ASPARTYL AMINOPEPTIDASE"/>
    <property type="match status" value="1"/>
</dbReference>
<dbReference type="Pfam" id="PF02127">
    <property type="entry name" value="Peptidase_M18"/>
    <property type="match status" value="1"/>
</dbReference>
<dbReference type="EMBL" id="JAOSHN010000003">
    <property type="protein sequence ID" value="MCU7378376.1"/>
    <property type="molecule type" value="Genomic_DNA"/>
</dbReference>
<dbReference type="InterPro" id="IPR023358">
    <property type="entry name" value="Peptidase_M18_dom2"/>
</dbReference>
<accession>A0A9J6QLM1</accession>
<dbReference type="EC" id="3.4.11.-" evidence="10"/>
<reference evidence="11" key="1">
    <citation type="submission" date="2022-09" db="EMBL/GenBank/DDBJ databases">
        <title>Culturomic study of gut microbiota in children with autism spectrum disorder.</title>
        <authorList>
            <person name="Efimov B.A."/>
            <person name="Chaplin A.V."/>
            <person name="Sokolova S.R."/>
            <person name="Pikina A.P."/>
            <person name="Korzhanova M."/>
            <person name="Belova V."/>
            <person name="Korostin D."/>
        </authorList>
    </citation>
    <scope>NUCLEOTIDE SEQUENCE</scope>
    <source>
        <strain evidence="11">ASD5510</strain>
    </source>
</reference>
<comment type="caution">
    <text evidence="11">The sequence shown here is derived from an EMBL/GenBank/DDBJ whole genome shotgun (WGS) entry which is preliminary data.</text>
</comment>
<protein>
    <recommendedName>
        <fullName evidence="10">M18 family aminopeptidase</fullName>
        <ecNumber evidence="10">3.4.11.-</ecNumber>
    </recommendedName>
</protein>
<dbReference type="GO" id="GO:0006508">
    <property type="term" value="P:proteolysis"/>
    <property type="evidence" value="ECO:0007669"/>
    <property type="project" value="UniProtKB-KW"/>
</dbReference>
<evidence type="ECO:0000256" key="8">
    <source>
        <dbReference type="ARBA" id="ARBA00023049"/>
    </source>
</evidence>
<dbReference type="AlphaFoldDB" id="A0A9J6QLM1"/>
<dbReference type="SUPFAM" id="SSF101821">
    <property type="entry name" value="Aminopeptidase/glucanase lid domain"/>
    <property type="match status" value="1"/>
</dbReference>
<evidence type="ECO:0000313" key="11">
    <source>
        <dbReference type="EMBL" id="MCU7378376.1"/>
    </source>
</evidence>
<keyword evidence="3 9" id="KW-0031">Aminopeptidase</keyword>
<keyword evidence="7 9" id="KW-0862">Zinc</keyword>
<sequence>MTTNINKQLFDFIEKSPSCFHAIDNMKKELTEHGFEELSEADSWKLVRGGRYFVTRNLSSLIAFHIPKEDGSGFHITASHSDSPTFKIKENCEIEKEQHYIQLNVEKYGGMSMAPWLDRPLSAAGRVLVKDGSSVQTRLVSINRDLLLIPSLAIHMNKEVNDGYKFNAQTDLLPLYGSENARGSFMKLIAEAADTEEDAILGNDLFLYLRMKGSLWGADDEFISCPRLDDLQCAFASLKGFLAAESPAAISVHCTLDNEETGSGTKQGAASTFLKDTLKRILMGLGADQEAYHTMLANSFMLSADNAHAVHPSHTDKTDPTNRPYMNHGVVIKYNANQKYTTDGVSAAIFKSICEKADVPCQTFLNRSDMAGGSTLGNISNTQVPMNTVDIGLAQLAMHTPYETAGSKDTAFLIQAIKEFYQTEIRCRHDGSYTII</sequence>
<evidence type="ECO:0000256" key="4">
    <source>
        <dbReference type="ARBA" id="ARBA00022670"/>
    </source>
</evidence>
<dbReference type="GO" id="GO:0004177">
    <property type="term" value="F:aminopeptidase activity"/>
    <property type="evidence" value="ECO:0007669"/>
    <property type="project" value="UniProtKB-KW"/>
</dbReference>
<dbReference type="InterPro" id="IPR001948">
    <property type="entry name" value="Peptidase_M18"/>
</dbReference>
<dbReference type="GO" id="GO:0008237">
    <property type="term" value="F:metallopeptidase activity"/>
    <property type="evidence" value="ECO:0007669"/>
    <property type="project" value="UniProtKB-KW"/>
</dbReference>
<evidence type="ECO:0000256" key="5">
    <source>
        <dbReference type="ARBA" id="ARBA00022723"/>
    </source>
</evidence>
<evidence type="ECO:0000256" key="6">
    <source>
        <dbReference type="ARBA" id="ARBA00022801"/>
    </source>
</evidence>
<evidence type="ECO:0000256" key="10">
    <source>
        <dbReference type="RuleBase" id="RU004387"/>
    </source>
</evidence>
<evidence type="ECO:0000256" key="3">
    <source>
        <dbReference type="ARBA" id="ARBA00022438"/>
    </source>
</evidence>
<dbReference type="CDD" id="cd05658">
    <property type="entry name" value="M18_DAP"/>
    <property type="match status" value="1"/>
</dbReference>
<dbReference type="PRINTS" id="PR00932">
    <property type="entry name" value="AMINO1PTASE"/>
</dbReference>
<dbReference type="PANTHER" id="PTHR28570">
    <property type="entry name" value="ASPARTYL AMINOPEPTIDASE"/>
    <property type="match status" value="1"/>
</dbReference>
<keyword evidence="5 9" id="KW-0479">Metal-binding</keyword>